<name>A0A067M2I3_BOTB1</name>
<dbReference type="Gene3D" id="1.10.510.10">
    <property type="entry name" value="Transferase(Phosphotransferase) domain 1"/>
    <property type="match status" value="1"/>
</dbReference>
<dbReference type="Proteomes" id="UP000027195">
    <property type="component" value="Unassembled WGS sequence"/>
</dbReference>
<keyword evidence="3" id="KW-1185">Reference proteome</keyword>
<feature type="compositionally biased region" description="Acidic residues" evidence="1">
    <location>
        <begin position="36"/>
        <end position="67"/>
    </location>
</feature>
<feature type="compositionally biased region" description="Basic and acidic residues" evidence="1">
    <location>
        <begin position="345"/>
        <end position="356"/>
    </location>
</feature>
<dbReference type="PANTHER" id="PTHR37171:SF1">
    <property type="entry name" value="SERINE_THREONINE-PROTEIN KINASE YRZF-RELATED"/>
    <property type="match status" value="1"/>
</dbReference>
<dbReference type="InterPro" id="IPR052396">
    <property type="entry name" value="Meiotic_Drive_Suppr_Kinase"/>
</dbReference>
<evidence type="ECO:0008006" key="4">
    <source>
        <dbReference type="Google" id="ProtNLM"/>
    </source>
</evidence>
<feature type="compositionally biased region" description="Basic residues" evidence="1">
    <location>
        <begin position="78"/>
        <end position="87"/>
    </location>
</feature>
<reference evidence="3" key="1">
    <citation type="journal article" date="2014" name="Proc. Natl. Acad. Sci. U.S.A.">
        <title>Extensive sampling of basidiomycete genomes demonstrates inadequacy of the white-rot/brown-rot paradigm for wood decay fungi.</title>
        <authorList>
            <person name="Riley R."/>
            <person name="Salamov A.A."/>
            <person name="Brown D.W."/>
            <person name="Nagy L.G."/>
            <person name="Floudas D."/>
            <person name="Held B.W."/>
            <person name="Levasseur A."/>
            <person name="Lombard V."/>
            <person name="Morin E."/>
            <person name="Otillar R."/>
            <person name="Lindquist E.A."/>
            <person name="Sun H."/>
            <person name="LaButti K.M."/>
            <person name="Schmutz J."/>
            <person name="Jabbour D."/>
            <person name="Luo H."/>
            <person name="Baker S.E."/>
            <person name="Pisabarro A.G."/>
            <person name="Walton J.D."/>
            <person name="Blanchette R.A."/>
            <person name="Henrissat B."/>
            <person name="Martin F."/>
            <person name="Cullen D."/>
            <person name="Hibbett D.S."/>
            <person name="Grigoriev I.V."/>
        </authorList>
    </citation>
    <scope>NUCLEOTIDE SEQUENCE [LARGE SCALE GENOMIC DNA]</scope>
    <source>
        <strain evidence="3">FD-172 SS1</strain>
    </source>
</reference>
<organism evidence="2 3">
    <name type="scientific">Botryobasidium botryosum (strain FD-172 SS1)</name>
    <dbReference type="NCBI Taxonomy" id="930990"/>
    <lineage>
        <taxon>Eukaryota</taxon>
        <taxon>Fungi</taxon>
        <taxon>Dikarya</taxon>
        <taxon>Basidiomycota</taxon>
        <taxon>Agaricomycotina</taxon>
        <taxon>Agaricomycetes</taxon>
        <taxon>Cantharellales</taxon>
        <taxon>Botryobasidiaceae</taxon>
        <taxon>Botryobasidium</taxon>
    </lineage>
</organism>
<evidence type="ECO:0000313" key="3">
    <source>
        <dbReference type="Proteomes" id="UP000027195"/>
    </source>
</evidence>
<dbReference type="OrthoDB" id="2687876at2759"/>
<accession>A0A067M2I3</accession>
<dbReference type="HOGENOM" id="CLU_739642_0_0_1"/>
<feature type="region of interest" description="Disordered" evidence="1">
    <location>
        <begin position="324"/>
        <end position="374"/>
    </location>
</feature>
<evidence type="ECO:0000256" key="1">
    <source>
        <dbReference type="SAM" id="MobiDB-lite"/>
    </source>
</evidence>
<dbReference type="Pfam" id="PF06293">
    <property type="entry name" value="Kdo"/>
    <property type="match status" value="1"/>
</dbReference>
<sequence length="374" mass="42274">MSASTSASPAIETIPFPPDKPTVLASPIPPSIGGASDDEEDEGDAEGVDDSDSDDESEDDDDDSEDDSYYHVPGKTMKERRKNKNASHKVELPPDLDLDLPLYKPHGRWAWTYNKPIDDTETIKQIGYGAQAEVYFKTGRVDRTTFDYIAKCWNVWNEWRGFYSELYLYSSSKHLRQLQGVCVPWVIGVHSVLGGIVSVAMEPCHPVAWTEAHRNMTRKRKDAVVEAFRRIHAMGVLHNDVELRHILITPEDQVFVIDFQESKSLNPCADVELGRCTQEELDNEMIRVKNMIGYWDKTKEYDPTKPTGHTFYVPTDEHRAKIREEKRKNDEEFGFAAAQARSKKAAKEKLRAEGKEVSPSPEPVSLSAPAYAAQ</sequence>
<dbReference type="EMBL" id="KL198085">
    <property type="protein sequence ID" value="KDQ08905.1"/>
    <property type="molecule type" value="Genomic_DNA"/>
</dbReference>
<feature type="compositionally biased region" description="Low complexity" evidence="1">
    <location>
        <begin position="357"/>
        <end position="374"/>
    </location>
</feature>
<protein>
    <recommendedName>
        <fullName evidence="4">Protein kinase domain-containing protein</fullName>
    </recommendedName>
</protein>
<dbReference type="InterPro" id="IPR011009">
    <property type="entry name" value="Kinase-like_dom_sf"/>
</dbReference>
<dbReference type="InParanoid" id="A0A067M2I3"/>
<evidence type="ECO:0000313" key="2">
    <source>
        <dbReference type="EMBL" id="KDQ08905.1"/>
    </source>
</evidence>
<dbReference type="SUPFAM" id="SSF56112">
    <property type="entry name" value="Protein kinase-like (PK-like)"/>
    <property type="match status" value="1"/>
</dbReference>
<dbReference type="STRING" id="930990.A0A067M2I3"/>
<dbReference type="AlphaFoldDB" id="A0A067M2I3"/>
<gene>
    <name evidence="2" type="ORF">BOTBODRAFT_557546</name>
</gene>
<dbReference type="PANTHER" id="PTHR37171">
    <property type="entry name" value="SERINE/THREONINE-PROTEIN KINASE YRZF-RELATED"/>
    <property type="match status" value="1"/>
</dbReference>
<feature type="region of interest" description="Disordered" evidence="1">
    <location>
        <begin position="1"/>
        <end position="90"/>
    </location>
</feature>
<proteinExistence type="predicted"/>